<dbReference type="EMBL" id="CAJPIJ010000184">
    <property type="protein sequence ID" value="CAG2005960.1"/>
    <property type="molecule type" value="Genomic_DNA"/>
</dbReference>
<dbReference type="Proteomes" id="UP000746612">
    <property type="component" value="Unassembled WGS sequence"/>
</dbReference>
<proteinExistence type="predicted"/>
<organism evidence="1 2">
    <name type="scientific">Gibberella zeae</name>
    <name type="common">Wheat head blight fungus</name>
    <name type="synonym">Fusarium graminearum</name>
    <dbReference type="NCBI Taxonomy" id="5518"/>
    <lineage>
        <taxon>Eukaryota</taxon>
        <taxon>Fungi</taxon>
        <taxon>Dikarya</taxon>
        <taxon>Ascomycota</taxon>
        <taxon>Pezizomycotina</taxon>
        <taxon>Sordariomycetes</taxon>
        <taxon>Hypocreomycetidae</taxon>
        <taxon>Hypocreales</taxon>
        <taxon>Nectriaceae</taxon>
        <taxon>Fusarium</taxon>
    </lineage>
</organism>
<evidence type="ECO:0000313" key="1">
    <source>
        <dbReference type="EMBL" id="CAG2005960.1"/>
    </source>
</evidence>
<name>A0A4U9EX08_GIBZA</name>
<accession>A0A4U9EX08</accession>
<gene>
    <name evidence="1" type="ORF">MDCFG202_LOCUS518506</name>
</gene>
<protein>
    <submittedName>
        <fullName evidence="1">Uncharacterized protein</fullName>
    </submittedName>
</protein>
<dbReference type="AlphaFoldDB" id="A0A4U9EX08"/>
<comment type="caution">
    <text evidence="1">The sequence shown here is derived from an EMBL/GenBank/DDBJ whole genome shotgun (WGS) entry which is preliminary data.</text>
</comment>
<sequence length="134" mass="15379">MDIEARHNVIKPSVSTKHSRGYYMQSRIIRIPDRIGLFSPSPRSKEEEEAEKCIRGRTHLMCAITYLLIRVFGIKIKIWMLITVEFGLVHVFEWIAGLSIRSWVSRDHHQGSWEVEGEKGILEGYGTSTSTCST</sequence>
<reference evidence="1" key="1">
    <citation type="submission" date="2021-03" db="EMBL/GenBank/DDBJ databases">
        <authorList>
            <person name="Alouane T."/>
            <person name="Langin T."/>
            <person name="Bonhomme L."/>
        </authorList>
    </citation>
    <scope>NUCLEOTIDE SEQUENCE</scope>
    <source>
        <strain evidence="1">MDC_Fg202</strain>
    </source>
</reference>
<evidence type="ECO:0000313" key="2">
    <source>
        <dbReference type="Proteomes" id="UP000746612"/>
    </source>
</evidence>